<sequence length="136" mass="13951">MDKDPLNSVESDVDVQPEVANTENVQSIESQLSSEKPVAESQNQAQPQQVTVNVQNPQGPKSSGLSIAGMVLGIVGLFCFGIPSILGFIFGIVGMNKDKQAGASAGLAITGIVTGAIGLVGWLIWLVAVGAAMLSS</sequence>
<feature type="compositionally biased region" description="Low complexity" evidence="1">
    <location>
        <begin position="42"/>
        <end position="57"/>
    </location>
</feature>
<organism evidence="4 5">
    <name type="scientific">Periweissella cryptocerci</name>
    <dbReference type="NCBI Taxonomy" id="2506420"/>
    <lineage>
        <taxon>Bacteria</taxon>
        <taxon>Bacillati</taxon>
        <taxon>Bacillota</taxon>
        <taxon>Bacilli</taxon>
        <taxon>Lactobacillales</taxon>
        <taxon>Lactobacillaceae</taxon>
        <taxon>Periweissella</taxon>
    </lineage>
</organism>
<dbReference type="EMBL" id="CP037940">
    <property type="protein sequence ID" value="QBO35943.1"/>
    <property type="molecule type" value="Genomic_DNA"/>
</dbReference>
<dbReference type="AlphaFoldDB" id="A0A4P6YTF5"/>
<evidence type="ECO:0000313" key="5">
    <source>
        <dbReference type="Proteomes" id="UP000292886"/>
    </source>
</evidence>
<feature type="region of interest" description="Disordered" evidence="1">
    <location>
        <begin position="1"/>
        <end position="57"/>
    </location>
</feature>
<name>A0A4P6YTF5_9LACO</name>
<feature type="transmembrane region" description="Helical" evidence="2">
    <location>
        <begin position="105"/>
        <end position="134"/>
    </location>
</feature>
<dbReference type="Proteomes" id="UP000292886">
    <property type="component" value="Chromosome"/>
</dbReference>
<evidence type="ECO:0000256" key="2">
    <source>
        <dbReference type="SAM" id="Phobius"/>
    </source>
</evidence>
<keyword evidence="2" id="KW-0472">Membrane</keyword>
<feature type="compositionally biased region" description="Polar residues" evidence="1">
    <location>
        <begin position="19"/>
        <end position="34"/>
    </location>
</feature>
<evidence type="ECO:0000259" key="3">
    <source>
        <dbReference type="Pfam" id="PF13828"/>
    </source>
</evidence>
<reference evidence="5" key="1">
    <citation type="submission" date="2019-03" db="EMBL/GenBank/DDBJ databases">
        <title>Weissella sp. 26KH-42 Genome sequencing.</title>
        <authorList>
            <person name="Heo J."/>
            <person name="Kim S.-J."/>
            <person name="Kim J.-S."/>
            <person name="Hong S.-B."/>
            <person name="Kwon S.-W."/>
        </authorList>
    </citation>
    <scope>NUCLEOTIDE SEQUENCE [LARGE SCALE GENOMIC DNA]</scope>
    <source>
        <strain evidence="5">26KH-42</strain>
    </source>
</reference>
<dbReference type="InterPro" id="IPR025241">
    <property type="entry name" value="DUF4190"/>
</dbReference>
<accession>A0A4P6YTF5</accession>
<keyword evidence="2" id="KW-0812">Transmembrane</keyword>
<keyword evidence="5" id="KW-1185">Reference proteome</keyword>
<evidence type="ECO:0000313" key="4">
    <source>
        <dbReference type="EMBL" id="QBO35943.1"/>
    </source>
</evidence>
<dbReference type="Pfam" id="PF13828">
    <property type="entry name" value="DUF4190"/>
    <property type="match status" value="1"/>
</dbReference>
<evidence type="ECO:0000256" key="1">
    <source>
        <dbReference type="SAM" id="MobiDB-lite"/>
    </source>
</evidence>
<feature type="transmembrane region" description="Helical" evidence="2">
    <location>
        <begin position="67"/>
        <end position="93"/>
    </location>
</feature>
<dbReference type="KEGG" id="wei:EQG49_05455"/>
<dbReference type="OrthoDB" id="4462868at2"/>
<protein>
    <submittedName>
        <fullName evidence="4">DUF4190 domain-containing protein</fullName>
    </submittedName>
</protein>
<keyword evidence="2" id="KW-1133">Transmembrane helix</keyword>
<dbReference type="RefSeq" id="WP_133363022.1">
    <property type="nucleotide sequence ID" value="NZ_CP037940.1"/>
</dbReference>
<proteinExistence type="predicted"/>
<feature type="domain" description="DUF4190" evidence="3">
    <location>
        <begin position="65"/>
        <end position="124"/>
    </location>
</feature>
<gene>
    <name evidence="4" type="ORF">EQG49_05455</name>
</gene>